<feature type="compositionally biased region" description="Low complexity" evidence="1">
    <location>
        <begin position="50"/>
        <end position="67"/>
    </location>
</feature>
<evidence type="ECO:0000313" key="3">
    <source>
        <dbReference type="EMBL" id="NEW59444.1"/>
    </source>
</evidence>
<dbReference type="Pfam" id="PF12079">
    <property type="entry name" value="DUF3558"/>
    <property type="match status" value="1"/>
</dbReference>
<protein>
    <submittedName>
        <fullName evidence="3">DUF3558 domain-containing protein</fullName>
    </submittedName>
</protein>
<evidence type="ECO:0000256" key="1">
    <source>
        <dbReference type="SAM" id="MobiDB-lite"/>
    </source>
</evidence>
<evidence type="ECO:0000256" key="2">
    <source>
        <dbReference type="SAM" id="SignalP"/>
    </source>
</evidence>
<keyword evidence="4" id="KW-1185">Reference proteome</keyword>
<feature type="signal peptide" evidence="2">
    <location>
        <begin position="1"/>
        <end position="36"/>
    </location>
</feature>
<dbReference type="PROSITE" id="PS51257">
    <property type="entry name" value="PROKAR_LIPOPROTEIN"/>
    <property type="match status" value="1"/>
</dbReference>
<proteinExistence type="predicted"/>
<reference evidence="3 4" key="1">
    <citation type="submission" date="2020-01" db="EMBL/GenBank/DDBJ databases">
        <title>Genetics and antimicrobial susceptibilities of Nocardia species isolated from the soil; a comparison with species isolated from humans.</title>
        <authorList>
            <person name="Carrasco G."/>
            <person name="Monzon S."/>
            <person name="Sansegundo M."/>
            <person name="Garcia E."/>
            <person name="Garrido N."/>
            <person name="Medina M.J."/>
            <person name="Villalon P."/>
            <person name="Ramirez-Arocha A.C."/>
            <person name="Jimenez P."/>
            <person name="Cuesta I."/>
            <person name="Valdezate S."/>
        </authorList>
    </citation>
    <scope>NUCLEOTIDE SEQUENCE [LARGE SCALE GENOMIC DNA]</scope>
    <source>
        <strain evidence="3 4">CNM20110649</strain>
    </source>
</reference>
<gene>
    <name evidence="3" type="ORF">GV794_27995</name>
</gene>
<dbReference type="InterPro" id="IPR024520">
    <property type="entry name" value="DUF3558"/>
</dbReference>
<accession>A0ABX0D0W0</accession>
<dbReference type="Proteomes" id="UP000470876">
    <property type="component" value="Unassembled WGS sequence"/>
</dbReference>
<feature type="region of interest" description="Disordered" evidence="1">
    <location>
        <begin position="33"/>
        <end position="76"/>
    </location>
</feature>
<name>A0ABX0D0W0_9NOCA</name>
<keyword evidence="2" id="KW-0732">Signal</keyword>
<sequence>MSVDNRRFRRAGRVRGAVLLAAAVLGVAGCSGSTEGAPTAVESVAASPESGSADDTSGASASTTAKSDPAKAWDPCQLPDSAITATGLDTASKESGIADVDFSGAGWNICSWRAAAGWYWVHINSGPSKLDEVRARPDYTDYTDKTVGTRPAVQFRDDGEGGSLRCHIAVEVSHGIVMFTAAARASVGAKEDMCEVVGRHVAALEQSLPAE</sequence>
<organism evidence="3 4">
    <name type="scientific">Nocardia cyriacigeorgica</name>
    <dbReference type="NCBI Taxonomy" id="135487"/>
    <lineage>
        <taxon>Bacteria</taxon>
        <taxon>Bacillati</taxon>
        <taxon>Actinomycetota</taxon>
        <taxon>Actinomycetes</taxon>
        <taxon>Mycobacteriales</taxon>
        <taxon>Nocardiaceae</taxon>
        <taxon>Nocardia</taxon>
    </lineage>
</organism>
<dbReference type="EMBL" id="JAAGUX010000099">
    <property type="protein sequence ID" value="NEW59444.1"/>
    <property type="molecule type" value="Genomic_DNA"/>
</dbReference>
<comment type="caution">
    <text evidence="3">The sequence shown here is derived from an EMBL/GenBank/DDBJ whole genome shotgun (WGS) entry which is preliminary data.</text>
</comment>
<evidence type="ECO:0000313" key="4">
    <source>
        <dbReference type="Proteomes" id="UP000470876"/>
    </source>
</evidence>
<feature type="chain" id="PRO_5046953910" evidence="2">
    <location>
        <begin position="37"/>
        <end position="211"/>
    </location>
</feature>